<proteinExistence type="predicted"/>
<protein>
    <submittedName>
        <fullName evidence="1">Uncharacterized protein</fullName>
    </submittedName>
</protein>
<evidence type="ECO:0000313" key="2">
    <source>
        <dbReference type="Proteomes" id="UP001066276"/>
    </source>
</evidence>
<evidence type="ECO:0000313" key="1">
    <source>
        <dbReference type="EMBL" id="KAJ1174964.1"/>
    </source>
</evidence>
<dbReference type="Proteomes" id="UP001066276">
    <property type="component" value="Chromosome 3_2"/>
</dbReference>
<keyword evidence="2" id="KW-1185">Reference proteome</keyword>
<organism evidence="1 2">
    <name type="scientific">Pleurodeles waltl</name>
    <name type="common">Iberian ribbed newt</name>
    <dbReference type="NCBI Taxonomy" id="8319"/>
    <lineage>
        <taxon>Eukaryota</taxon>
        <taxon>Metazoa</taxon>
        <taxon>Chordata</taxon>
        <taxon>Craniata</taxon>
        <taxon>Vertebrata</taxon>
        <taxon>Euteleostomi</taxon>
        <taxon>Amphibia</taxon>
        <taxon>Batrachia</taxon>
        <taxon>Caudata</taxon>
        <taxon>Salamandroidea</taxon>
        <taxon>Salamandridae</taxon>
        <taxon>Pleurodelinae</taxon>
        <taxon>Pleurodeles</taxon>
    </lineage>
</organism>
<dbReference type="EMBL" id="JANPWB010000006">
    <property type="protein sequence ID" value="KAJ1174964.1"/>
    <property type="molecule type" value="Genomic_DNA"/>
</dbReference>
<accession>A0AAV7TEG3</accession>
<reference evidence="1" key="1">
    <citation type="journal article" date="2022" name="bioRxiv">
        <title>Sequencing and chromosome-scale assembly of the giantPleurodeles waltlgenome.</title>
        <authorList>
            <person name="Brown T."/>
            <person name="Elewa A."/>
            <person name="Iarovenko S."/>
            <person name="Subramanian E."/>
            <person name="Araus A.J."/>
            <person name="Petzold A."/>
            <person name="Susuki M."/>
            <person name="Suzuki K.-i.T."/>
            <person name="Hayashi T."/>
            <person name="Toyoda A."/>
            <person name="Oliveira C."/>
            <person name="Osipova E."/>
            <person name="Leigh N.D."/>
            <person name="Simon A."/>
            <person name="Yun M.H."/>
        </authorList>
    </citation>
    <scope>NUCLEOTIDE SEQUENCE</scope>
    <source>
        <strain evidence="1">20211129_DDA</strain>
        <tissue evidence="1">Liver</tissue>
    </source>
</reference>
<comment type="caution">
    <text evidence="1">The sequence shown here is derived from an EMBL/GenBank/DDBJ whole genome shotgun (WGS) entry which is preliminary data.</text>
</comment>
<name>A0AAV7TEG3_PLEWA</name>
<sequence>MDRGASSTSLKTHESLAQIILHSEVTSLDNYAYFSLSCNAFLTGLNVQREHTDASQRDIVVTCLWLLSLLRSEASGPDNVPTCFCIMGGFRGPSTHKVRSSHGKNAPV</sequence>
<dbReference type="AlphaFoldDB" id="A0AAV7TEG3"/>
<gene>
    <name evidence="1" type="ORF">NDU88_000255</name>
</gene>